<comment type="similarity">
    <text evidence="2">Belongs to the EamA transporter family.</text>
</comment>
<reference evidence="8 9" key="1">
    <citation type="journal article" date="2012" name="J. Bacteriol.">
        <title>Genome Sequence of Extracellular-Protease-Producing Alishewanella jeotgali Isolated from Traditional Korean Fermented Seafood.</title>
        <authorList>
            <person name="Jung J."/>
            <person name="Chun J."/>
            <person name="Park W."/>
        </authorList>
    </citation>
    <scope>NUCLEOTIDE SEQUENCE [LARGE SCALE GENOMIC DNA]</scope>
    <source>
        <strain evidence="8 9">KCTC 22429</strain>
    </source>
</reference>
<dbReference type="InterPro" id="IPR037185">
    <property type="entry name" value="EmrE-like"/>
</dbReference>
<feature type="transmembrane region" description="Helical" evidence="6">
    <location>
        <begin position="67"/>
        <end position="87"/>
    </location>
</feature>
<feature type="domain" description="EamA" evidence="7">
    <location>
        <begin position="15"/>
        <end position="136"/>
    </location>
</feature>
<gene>
    <name evidence="8" type="ORF">AJE_15164</name>
</gene>
<keyword evidence="4 6" id="KW-1133">Transmembrane helix</keyword>
<feature type="transmembrane region" description="Helical" evidence="6">
    <location>
        <begin position="208"/>
        <end position="226"/>
    </location>
</feature>
<dbReference type="GO" id="GO:0016020">
    <property type="term" value="C:membrane"/>
    <property type="evidence" value="ECO:0007669"/>
    <property type="project" value="UniProtKB-SubCell"/>
</dbReference>
<comment type="subcellular location">
    <subcellularLocation>
        <location evidence="1">Membrane</location>
        <topology evidence="1">Multi-pass membrane protein</topology>
    </subcellularLocation>
</comment>
<feature type="transmembrane region" description="Helical" evidence="6">
    <location>
        <begin position="120"/>
        <end position="140"/>
    </location>
</feature>
<feature type="transmembrane region" description="Helical" evidence="6">
    <location>
        <begin position="7"/>
        <end position="27"/>
    </location>
</feature>
<comment type="caution">
    <text evidence="8">The sequence shown here is derived from an EMBL/GenBank/DDBJ whole genome shotgun (WGS) entry which is preliminary data.</text>
</comment>
<evidence type="ECO:0000313" key="8">
    <source>
        <dbReference type="EMBL" id="EHR39664.1"/>
    </source>
</evidence>
<name>H3ZI22_9ALTE</name>
<keyword evidence="3 6" id="KW-0812">Transmembrane</keyword>
<dbReference type="PANTHER" id="PTHR32322:SF2">
    <property type="entry name" value="EAMA DOMAIN-CONTAINING PROTEIN"/>
    <property type="match status" value="1"/>
</dbReference>
<evidence type="ECO:0000256" key="4">
    <source>
        <dbReference type="ARBA" id="ARBA00022989"/>
    </source>
</evidence>
<evidence type="ECO:0000256" key="2">
    <source>
        <dbReference type="ARBA" id="ARBA00007362"/>
    </source>
</evidence>
<protein>
    <recommendedName>
        <fullName evidence="7">EamA domain-containing protein</fullName>
    </recommendedName>
</protein>
<feature type="transmembrane region" description="Helical" evidence="6">
    <location>
        <begin position="33"/>
        <end position="55"/>
    </location>
</feature>
<evidence type="ECO:0000256" key="3">
    <source>
        <dbReference type="ARBA" id="ARBA00022692"/>
    </source>
</evidence>
<dbReference type="PANTHER" id="PTHR32322">
    <property type="entry name" value="INNER MEMBRANE TRANSPORTER"/>
    <property type="match status" value="1"/>
</dbReference>
<dbReference type="InterPro" id="IPR050638">
    <property type="entry name" value="AA-Vitamin_Transporters"/>
</dbReference>
<evidence type="ECO:0000256" key="1">
    <source>
        <dbReference type="ARBA" id="ARBA00004141"/>
    </source>
</evidence>
<feature type="transmembrane region" description="Helical" evidence="6">
    <location>
        <begin position="177"/>
        <end position="196"/>
    </location>
</feature>
<feature type="domain" description="EamA" evidence="7">
    <location>
        <begin position="147"/>
        <end position="278"/>
    </location>
</feature>
<dbReference type="Pfam" id="PF00892">
    <property type="entry name" value="EamA"/>
    <property type="match status" value="2"/>
</dbReference>
<dbReference type="SUPFAM" id="SSF103481">
    <property type="entry name" value="Multidrug resistance efflux transporter EmrE"/>
    <property type="match status" value="2"/>
</dbReference>
<dbReference type="EMBL" id="AHTH01000049">
    <property type="protein sequence ID" value="EHR39664.1"/>
    <property type="molecule type" value="Genomic_DNA"/>
</dbReference>
<dbReference type="AlphaFoldDB" id="H3ZI22"/>
<evidence type="ECO:0000259" key="7">
    <source>
        <dbReference type="Pfam" id="PF00892"/>
    </source>
</evidence>
<feature type="transmembrane region" description="Helical" evidence="6">
    <location>
        <begin position="146"/>
        <end position="165"/>
    </location>
</feature>
<evidence type="ECO:0000313" key="9">
    <source>
        <dbReference type="Proteomes" id="UP000012046"/>
    </source>
</evidence>
<evidence type="ECO:0000256" key="6">
    <source>
        <dbReference type="SAM" id="Phobius"/>
    </source>
</evidence>
<organism evidence="8 9">
    <name type="scientific">Alishewanella jeotgali KCTC 22429</name>
    <dbReference type="NCBI Taxonomy" id="1129374"/>
    <lineage>
        <taxon>Bacteria</taxon>
        <taxon>Pseudomonadati</taxon>
        <taxon>Pseudomonadota</taxon>
        <taxon>Gammaproteobacteria</taxon>
        <taxon>Alteromonadales</taxon>
        <taxon>Alteromonadaceae</taxon>
        <taxon>Alishewanella</taxon>
    </lineage>
</organism>
<proteinExistence type="inferred from homology"/>
<accession>H3ZI22</accession>
<keyword evidence="9" id="KW-1185">Reference proteome</keyword>
<sequence>MNRESNARDVLITGLAPVIWGSTYLITTEMLPQGYPLTTSMLRALPAGILLLLLVRQLPDRHWLGRIFLLGALNFSVFWWLLFIAAYRLPGGVAATLGAMQFLFVIVLSRGLLGTKIHTSALIAAVAGMLGVALLILTPAAKLDPVGIAAGIGSAVAMALGTVLSRRWQPAVSTLTFTSWQLTAGGILLVPAAWFFEPALPPLTLVNIAGFLYLGLLGAAFTYIIWFRGIARLSPNLVAPLGFLSPLSAVMLGWLILGQALSVLQILGIVVVLGSVWFSQQRKTSS</sequence>
<dbReference type="RefSeq" id="WP_008951579.1">
    <property type="nucleotide sequence ID" value="NZ_AHTH01000049.1"/>
</dbReference>
<dbReference type="Proteomes" id="UP000012046">
    <property type="component" value="Unassembled WGS sequence"/>
</dbReference>
<feature type="transmembrane region" description="Helical" evidence="6">
    <location>
        <begin position="93"/>
        <end position="113"/>
    </location>
</feature>
<evidence type="ECO:0000256" key="5">
    <source>
        <dbReference type="ARBA" id="ARBA00023136"/>
    </source>
</evidence>
<keyword evidence="5 6" id="KW-0472">Membrane</keyword>
<dbReference type="PATRIC" id="fig|1129374.4.peg.3001"/>
<dbReference type="eggNOG" id="COG0697">
    <property type="taxonomic scope" value="Bacteria"/>
</dbReference>
<feature type="transmembrane region" description="Helical" evidence="6">
    <location>
        <begin position="263"/>
        <end position="279"/>
    </location>
</feature>
<dbReference type="InterPro" id="IPR000620">
    <property type="entry name" value="EamA_dom"/>
</dbReference>
<dbReference type="STRING" id="1129374.AJE_15164"/>
<feature type="transmembrane region" description="Helical" evidence="6">
    <location>
        <begin position="238"/>
        <end position="257"/>
    </location>
</feature>